<evidence type="ECO:0000256" key="7">
    <source>
        <dbReference type="SAM" id="Phobius"/>
    </source>
</evidence>
<reference evidence="8 9" key="1">
    <citation type="submission" date="2015-03" db="EMBL/GenBank/DDBJ databases">
        <title>Genome Assembly of Staphylococcus cohnii subsp. cohnii strain G22B2.</title>
        <authorList>
            <person name="Nair G."/>
            <person name="Kaur G."/>
            <person name="Khatri I."/>
            <person name="Singh N.K."/>
            <person name="Sathyabama S."/>
            <person name="Maurya S.K."/>
            <person name="Subramanian S."/>
            <person name="Agrewala J.N."/>
            <person name="Mayilraj S."/>
        </authorList>
    </citation>
    <scope>NUCLEOTIDE SEQUENCE [LARGE SCALE GENOMIC DNA]</scope>
    <source>
        <strain evidence="8 9">G22B2</strain>
    </source>
</reference>
<dbReference type="PANTHER" id="PTHR30509">
    <property type="entry name" value="P-HYDROXYBENZOIC ACID EFFLUX PUMP SUBUNIT-RELATED"/>
    <property type="match status" value="1"/>
</dbReference>
<keyword evidence="5 7" id="KW-1133">Transmembrane helix</keyword>
<keyword evidence="4 7" id="KW-0812">Transmembrane</keyword>
<keyword evidence="8" id="KW-0449">Lipoprotein</keyword>
<dbReference type="GeneID" id="58097139"/>
<accession>A0A0M2P1T2</accession>
<comment type="subcellular location">
    <subcellularLocation>
        <location evidence="1">Cell membrane</location>
        <topology evidence="1">Multi-pass membrane protein</topology>
    </subcellularLocation>
</comment>
<evidence type="ECO:0000256" key="1">
    <source>
        <dbReference type="ARBA" id="ARBA00004651"/>
    </source>
</evidence>
<comment type="similarity">
    <text evidence="2">Belongs to the UPF0421 family.</text>
</comment>
<feature type="transmembrane region" description="Helical" evidence="7">
    <location>
        <begin position="127"/>
        <end position="145"/>
    </location>
</feature>
<evidence type="ECO:0000256" key="4">
    <source>
        <dbReference type="ARBA" id="ARBA00022692"/>
    </source>
</evidence>
<evidence type="ECO:0000256" key="3">
    <source>
        <dbReference type="ARBA" id="ARBA00022475"/>
    </source>
</evidence>
<comment type="caution">
    <text evidence="8">The sequence shown here is derived from an EMBL/GenBank/DDBJ whole genome shotgun (WGS) entry which is preliminary data.</text>
</comment>
<dbReference type="EMBL" id="LAKJ01000010">
    <property type="protein sequence ID" value="KKI64185.1"/>
    <property type="molecule type" value="Genomic_DNA"/>
</dbReference>
<name>A0A0M2P1T2_STACC</name>
<keyword evidence="3" id="KW-1003">Cell membrane</keyword>
<evidence type="ECO:0000313" key="8">
    <source>
        <dbReference type="EMBL" id="KKI64185.1"/>
    </source>
</evidence>
<feature type="transmembrane region" description="Helical" evidence="7">
    <location>
        <begin position="57"/>
        <end position="73"/>
    </location>
</feature>
<evidence type="ECO:0000313" key="9">
    <source>
        <dbReference type="Proteomes" id="UP000034455"/>
    </source>
</evidence>
<sequence>MKLGARILKTGIAIILALFIASLFPDEAGLKAIAAVSAVIAMQPSVFRSIKTISERAIGNLIGAILAVVMVTVFGNNPVIMGVTVILLIAILFRFKLEHVATLASITALIIMGTHTGNFYISAFYRFVLVMVGVISSSAVNLLFLPPKFESKIYYNSLNICSDIFVWFKLVLNDTSEYHHIKEDRGLISKRISKLEQIFEYYEEERPWTKKQIYAQNRKKILFKQVVRSTRQAYDVLKRMNRYQNDLHNLNNELLLQIKLEIDLLIAYHEQIFISISKKARYDISHFDSQIENPQKKDLMDAFQREIIKDPYQTTYSFTNIMQIISAIEEYRYTIEHLDRLVISFFSYHSNDNEIEIEEEDFDL</sequence>
<keyword evidence="6 7" id="KW-0472">Membrane</keyword>
<evidence type="ECO:0000256" key="2">
    <source>
        <dbReference type="ARBA" id="ARBA00006544"/>
    </source>
</evidence>
<dbReference type="Pfam" id="PF06081">
    <property type="entry name" value="ArAE_1"/>
    <property type="match status" value="1"/>
</dbReference>
<feature type="transmembrane region" description="Helical" evidence="7">
    <location>
        <begin position="102"/>
        <end position="121"/>
    </location>
</feature>
<proteinExistence type="inferred from homology"/>
<evidence type="ECO:0000256" key="5">
    <source>
        <dbReference type="ARBA" id="ARBA00022989"/>
    </source>
</evidence>
<dbReference type="PATRIC" id="fig|74704.6.peg.170"/>
<dbReference type="PANTHER" id="PTHR30509:SF27">
    <property type="entry name" value="UPF0421 PROTEIN YGAE"/>
    <property type="match status" value="1"/>
</dbReference>
<evidence type="ECO:0000256" key="6">
    <source>
        <dbReference type="ARBA" id="ARBA00023136"/>
    </source>
</evidence>
<gene>
    <name evidence="8" type="ORF">UF66_0166</name>
</gene>
<dbReference type="AlphaFoldDB" id="A0A0M2P1T2"/>
<feature type="transmembrane region" description="Helical" evidence="7">
    <location>
        <begin position="79"/>
        <end position="95"/>
    </location>
</feature>
<organism evidence="8 9">
    <name type="scientific">Staphylococcus cohnii subsp. cohnii</name>
    <dbReference type="NCBI Taxonomy" id="74704"/>
    <lineage>
        <taxon>Bacteria</taxon>
        <taxon>Bacillati</taxon>
        <taxon>Bacillota</taxon>
        <taxon>Bacilli</taxon>
        <taxon>Bacillales</taxon>
        <taxon>Staphylococcaceae</taxon>
        <taxon>Staphylococcus</taxon>
        <taxon>Staphylococcus cohnii species complex</taxon>
    </lineage>
</organism>
<dbReference type="Proteomes" id="UP000034455">
    <property type="component" value="Unassembled WGS sequence"/>
</dbReference>
<feature type="transmembrane region" description="Helical" evidence="7">
    <location>
        <begin position="7"/>
        <end position="24"/>
    </location>
</feature>
<protein>
    <submittedName>
        <fullName evidence="8">Putative lipoprotein</fullName>
    </submittedName>
</protein>
<dbReference type="GO" id="GO:0005886">
    <property type="term" value="C:plasma membrane"/>
    <property type="evidence" value="ECO:0007669"/>
    <property type="project" value="UniProtKB-SubCell"/>
</dbReference>
<dbReference type="InterPro" id="IPR010343">
    <property type="entry name" value="ArAE_1"/>
</dbReference>
<feature type="transmembrane region" description="Helical" evidence="7">
    <location>
        <begin position="30"/>
        <end position="50"/>
    </location>
</feature>
<dbReference type="RefSeq" id="WP_019469635.1">
    <property type="nucleotide sequence ID" value="NZ_BKAS01000014.1"/>
</dbReference>